<dbReference type="PANTHER" id="PTHR12049">
    <property type="entry name" value="PROTEIN ARGININE METHYLTRANSFERASE NDUFAF7, MITOCHONDRIAL"/>
    <property type="match status" value="1"/>
</dbReference>
<reference evidence="8" key="1">
    <citation type="journal article" date="2020" name="Stud. Mycol.">
        <title>101 Dothideomycetes genomes: a test case for predicting lifestyles and emergence of pathogens.</title>
        <authorList>
            <person name="Haridas S."/>
            <person name="Albert R."/>
            <person name="Binder M."/>
            <person name="Bloem J."/>
            <person name="Labutti K."/>
            <person name="Salamov A."/>
            <person name="Andreopoulos B."/>
            <person name="Baker S."/>
            <person name="Barry K."/>
            <person name="Bills G."/>
            <person name="Bluhm B."/>
            <person name="Cannon C."/>
            <person name="Castanera R."/>
            <person name="Culley D."/>
            <person name="Daum C."/>
            <person name="Ezra D."/>
            <person name="Gonzalez J."/>
            <person name="Henrissat B."/>
            <person name="Kuo A."/>
            <person name="Liang C."/>
            <person name="Lipzen A."/>
            <person name="Lutzoni F."/>
            <person name="Magnuson J."/>
            <person name="Mondo S."/>
            <person name="Nolan M."/>
            <person name="Ohm R."/>
            <person name="Pangilinan J."/>
            <person name="Park H.-J."/>
            <person name="Ramirez L."/>
            <person name="Alfaro M."/>
            <person name="Sun H."/>
            <person name="Tritt A."/>
            <person name="Yoshinaga Y."/>
            <person name="Zwiers L.-H."/>
            <person name="Turgeon B."/>
            <person name="Goodwin S."/>
            <person name="Spatafora J."/>
            <person name="Crous P."/>
            <person name="Grigoriev I."/>
        </authorList>
    </citation>
    <scope>NUCLEOTIDE SEQUENCE</scope>
    <source>
        <strain evidence="8">CBS 113979</strain>
    </source>
</reference>
<dbReference type="InterPro" id="IPR003788">
    <property type="entry name" value="NDUFAF7"/>
</dbReference>
<evidence type="ECO:0000313" key="8">
    <source>
        <dbReference type="EMBL" id="KAF1989700.1"/>
    </source>
</evidence>
<evidence type="ECO:0000256" key="6">
    <source>
        <dbReference type="ARBA" id="ARBA00048612"/>
    </source>
</evidence>
<dbReference type="InterPro" id="IPR038375">
    <property type="entry name" value="NDUFAF7_sf"/>
</dbReference>
<dbReference type="Gene3D" id="3.40.50.12710">
    <property type="match status" value="1"/>
</dbReference>
<dbReference type="GO" id="GO:0032259">
    <property type="term" value="P:methylation"/>
    <property type="evidence" value="ECO:0007669"/>
    <property type="project" value="UniProtKB-KW"/>
</dbReference>
<dbReference type="InterPro" id="IPR029063">
    <property type="entry name" value="SAM-dependent_MTases_sf"/>
</dbReference>
<evidence type="ECO:0000256" key="5">
    <source>
        <dbReference type="ARBA" id="ARBA00023128"/>
    </source>
</evidence>
<protein>
    <recommendedName>
        <fullName evidence="7">Protein arginine methyltransferase NDUFAF7</fullName>
        <ecNumber evidence="7">2.1.1.320</ecNumber>
    </recommendedName>
</protein>
<comment type="similarity">
    <text evidence="2 7">Belongs to the NDUFAF7 family.</text>
</comment>
<dbReference type="SUPFAM" id="SSF53335">
    <property type="entry name" value="S-adenosyl-L-methionine-dependent methyltransferases"/>
    <property type="match status" value="1"/>
</dbReference>
<comment type="subcellular location">
    <subcellularLocation>
        <location evidence="1 7">Mitochondrion</location>
    </subcellularLocation>
</comment>
<dbReference type="EMBL" id="ML977144">
    <property type="protein sequence ID" value="KAF1989700.1"/>
    <property type="molecule type" value="Genomic_DNA"/>
</dbReference>
<dbReference type="Proteomes" id="UP000800041">
    <property type="component" value="Unassembled WGS sequence"/>
</dbReference>
<dbReference type="GO" id="GO:0035243">
    <property type="term" value="F:protein-arginine omega-N symmetric methyltransferase activity"/>
    <property type="evidence" value="ECO:0007669"/>
    <property type="project" value="UniProtKB-EC"/>
</dbReference>
<dbReference type="PANTHER" id="PTHR12049:SF5">
    <property type="entry name" value="PROTEIN ARGININE METHYLTRANSFERASE NDUFAF7 HOMOLOG, MITOCHONDRIAL"/>
    <property type="match status" value="1"/>
</dbReference>
<evidence type="ECO:0000256" key="7">
    <source>
        <dbReference type="RuleBase" id="RU364114"/>
    </source>
</evidence>
<evidence type="ECO:0000256" key="1">
    <source>
        <dbReference type="ARBA" id="ARBA00004173"/>
    </source>
</evidence>
<dbReference type="GO" id="GO:0005739">
    <property type="term" value="C:mitochondrion"/>
    <property type="evidence" value="ECO:0007669"/>
    <property type="project" value="UniProtKB-SubCell"/>
</dbReference>
<keyword evidence="3 7" id="KW-0489">Methyltransferase</keyword>
<keyword evidence="4 7" id="KW-0808">Transferase</keyword>
<organism evidence="8 9">
    <name type="scientific">Aulographum hederae CBS 113979</name>
    <dbReference type="NCBI Taxonomy" id="1176131"/>
    <lineage>
        <taxon>Eukaryota</taxon>
        <taxon>Fungi</taxon>
        <taxon>Dikarya</taxon>
        <taxon>Ascomycota</taxon>
        <taxon>Pezizomycotina</taxon>
        <taxon>Dothideomycetes</taxon>
        <taxon>Pleosporomycetidae</taxon>
        <taxon>Aulographales</taxon>
        <taxon>Aulographaceae</taxon>
    </lineage>
</organism>
<proteinExistence type="inferred from homology"/>
<evidence type="ECO:0000313" key="9">
    <source>
        <dbReference type="Proteomes" id="UP000800041"/>
    </source>
</evidence>
<name>A0A6G1H9K1_9PEZI</name>
<accession>A0A6G1H9K1</accession>
<gene>
    <name evidence="8" type="ORF">K402DRAFT_326025</name>
</gene>
<evidence type="ECO:0000256" key="2">
    <source>
        <dbReference type="ARBA" id="ARBA00005891"/>
    </source>
</evidence>
<dbReference type="AlphaFoldDB" id="A0A6G1H9K1"/>
<sequence>MDSPLATRIFRLLFAHETCSSIQTLRSSYSVPLQRRLISSTPARRNDRFDFDSSSSGDESHWQQRTLFTEDKMEEFKKHPTVTAQTLRTRTIRPRKVKMLMRDFIDDSLYNPNYGYFPRQAVIFSPGEPFDFPSIPTENDFHKDLYRRYTQYEDRLDEKDENAARQLWHTPTELFRPFYGEALARYLVTNYKLTSYPYHDLLIYEMGAGNGTLMLCVLDYLRDVYPEVYERTRFRIIEISSSLAKLQQSQLHRDAFAKGHLDKVEIINKSIFDWDTYVSSPCYFMAMEVFDNFAHDAIRYDPITEEPLQAKVLIDQAGDFYEFYERGLDPLAARFLRVRDAACSSPYNHPLRTPKIIRKLTHSLPFAPNLTQPEFIPTRLMQFFDVLHKYFPAHKLLTSDFHYLPDTVKGVNGPVVQTRYHRKTIAVTTPLVHQGYFDILFPTDFAVMEEMYRAITGKLTRVFTHEDFLRKWAYIEDTQTQNGENPLLSWYKNASVMTTV</sequence>
<evidence type="ECO:0000256" key="3">
    <source>
        <dbReference type="ARBA" id="ARBA00022603"/>
    </source>
</evidence>
<dbReference type="FunFam" id="3.40.50.12710:FF:000002">
    <property type="entry name" value="Protein arginine methyltransferase NDUFAF7"/>
    <property type="match status" value="1"/>
</dbReference>
<comment type="function">
    <text evidence="7">Arginine methyltransferase involved in the assembly or stability of mitochondrial NADH:ubiquinone oxidoreductase complex (complex I).</text>
</comment>
<keyword evidence="9" id="KW-1185">Reference proteome</keyword>
<dbReference type="Pfam" id="PF02636">
    <property type="entry name" value="Methyltransf_28"/>
    <property type="match status" value="1"/>
</dbReference>
<evidence type="ECO:0000256" key="4">
    <source>
        <dbReference type="ARBA" id="ARBA00022679"/>
    </source>
</evidence>
<keyword evidence="5 7" id="KW-0496">Mitochondrion</keyword>
<dbReference type="OrthoDB" id="17415at2759"/>
<comment type="catalytic activity">
    <reaction evidence="6 7">
        <text>L-arginyl-[protein] + 2 S-adenosyl-L-methionine = N(omega),N(omega)'-dimethyl-L-arginyl-[protein] + 2 S-adenosyl-L-homocysteine + 2 H(+)</text>
        <dbReference type="Rhea" id="RHEA:48108"/>
        <dbReference type="Rhea" id="RHEA-COMP:10532"/>
        <dbReference type="Rhea" id="RHEA-COMP:11992"/>
        <dbReference type="ChEBI" id="CHEBI:15378"/>
        <dbReference type="ChEBI" id="CHEBI:29965"/>
        <dbReference type="ChEBI" id="CHEBI:57856"/>
        <dbReference type="ChEBI" id="CHEBI:59789"/>
        <dbReference type="ChEBI" id="CHEBI:88221"/>
        <dbReference type="EC" id="2.1.1.320"/>
    </reaction>
</comment>
<dbReference type="EC" id="2.1.1.320" evidence="7"/>